<dbReference type="GO" id="GO:0006511">
    <property type="term" value="P:ubiquitin-dependent protein catabolic process"/>
    <property type="evidence" value="ECO:0007669"/>
    <property type="project" value="InterPro"/>
</dbReference>
<name>A0A371EJ70_MUCPR</name>
<evidence type="ECO:0000256" key="2">
    <source>
        <dbReference type="PROSITE-ProRule" id="PRU01393"/>
    </source>
</evidence>
<dbReference type="GO" id="GO:0004843">
    <property type="term" value="F:cysteine-type deubiquitinase activity"/>
    <property type="evidence" value="ECO:0007669"/>
    <property type="project" value="InterPro"/>
</dbReference>
<dbReference type="Gene3D" id="3.30.1490.420">
    <property type="entry name" value="Ubiquitin carboxyl-terminal hydrolase, domain 2"/>
    <property type="match status" value="1"/>
</dbReference>
<evidence type="ECO:0000259" key="4">
    <source>
        <dbReference type="PROSITE" id="PS52048"/>
    </source>
</evidence>
<organism evidence="5 6">
    <name type="scientific">Mucuna pruriens</name>
    <name type="common">Velvet bean</name>
    <name type="synonym">Dolichos pruriens</name>
    <dbReference type="NCBI Taxonomy" id="157652"/>
    <lineage>
        <taxon>Eukaryota</taxon>
        <taxon>Viridiplantae</taxon>
        <taxon>Streptophyta</taxon>
        <taxon>Embryophyta</taxon>
        <taxon>Tracheophyta</taxon>
        <taxon>Spermatophyta</taxon>
        <taxon>Magnoliopsida</taxon>
        <taxon>eudicotyledons</taxon>
        <taxon>Gunneridae</taxon>
        <taxon>Pentapetalae</taxon>
        <taxon>rosids</taxon>
        <taxon>fabids</taxon>
        <taxon>Fabales</taxon>
        <taxon>Fabaceae</taxon>
        <taxon>Papilionoideae</taxon>
        <taxon>50 kb inversion clade</taxon>
        <taxon>NPAAA clade</taxon>
        <taxon>indigoferoid/millettioid clade</taxon>
        <taxon>Phaseoleae</taxon>
        <taxon>Mucuna</taxon>
    </lineage>
</organism>
<evidence type="ECO:0000256" key="1">
    <source>
        <dbReference type="ARBA" id="ARBA00009326"/>
    </source>
</evidence>
<sequence length="122" mass="13320">MGERGKYWRNIRLLPYDVEVMGSNLGNNLFTCGASDNVDTHFICFACVDGELYELDGRKSGAISHGPSSPKGGSSQLDRRKQVQIGGSKVDAVKVIQSMIQKNPDSLNFNVIAISKKSRDGQ</sequence>
<evidence type="ECO:0000313" key="5">
    <source>
        <dbReference type="EMBL" id="RDX66054.1"/>
    </source>
</evidence>
<feature type="domain" description="UCH catalytic" evidence="4">
    <location>
        <begin position="1"/>
        <end position="116"/>
    </location>
</feature>
<dbReference type="AlphaFoldDB" id="A0A371EJ70"/>
<dbReference type="STRING" id="157652.A0A371EJ70"/>
<protein>
    <submittedName>
        <fullName evidence="5">Ubiquitin carboxyl-terminal hydrolase 3</fullName>
    </submittedName>
</protein>
<dbReference type="Proteomes" id="UP000257109">
    <property type="component" value="Unassembled WGS sequence"/>
</dbReference>
<feature type="non-terminal residue" evidence="5">
    <location>
        <position position="122"/>
    </location>
</feature>
<dbReference type="EMBL" id="QJKJ01013615">
    <property type="protein sequence ID" value="RDX66054.1"/>
    <property type="molecule type" value="Genomic_DNA"/>
</dbReference>
<comment type="similarity">
    <text evidence="1 2">Belongs to the peptidase C12 family.</text>
</comment>
<dbReference type="GO" id="GO:0016579">
    <property type="term" value="P:protein deubiquitination"/>
    <property type="evidence" value="ECO:0007669"/>
    <property type="project" value="TreeGrafter"/>
</dbReference>
<dbReference type="PANTHER" id="PTHR10589">
    <property type="entry name" value="UBIQUITIN CARBOXYL-TERMINAL HYDROLASE"/>
    <property type="match status" value="1"/>
</dbReference>
<feature type="compositionally biased region" description="Low complexity" evidence="3">
    <location>
        <begin position="64"/>
        <end position="75"/>
    </location>
</feature>
<comment type="caution">
    <text evidence="2">Lacks conserved residue(s) required for the propagation of feature annotation.</text>
</comment>
<dbReference type="InterPro" id="IPR001578">
    <property type="entry name" value="Peptidase_C12_UCH"/>
</dbReference>
<dbReference type="PROSITE" id="PS52048">
    <property type="entry name" value="UCH_DOMAIN"/>
    <property type="match status" value="1"/>
</dbReference>
<dbReference type="Pfam" id="PF01088">
    <property type="entry name" value="Peptidase_C12"/>
    <property type="match status" value="1"/>
</dbReference>
<dbReference type="SUPFAM" id="SSF54001">
    <property type="entry name" value="Cysteine proteinases"/>
    <property type="match status" value="1"/>
</dbReference>
<reference evidence="5" key="1">
    <citation type="submission" date="2018-05" db="EMBL/GenBank/DDBJ databases">
        <title>Draft genome of Mucuna pruriens seed.</title>
        <authorList>
            <person name="Nnadi N.E."/>
            <person name="Vos R."/>
            <person name="Hasami M.H."/>
            <person name="Devisetty U.K."/>
            <person name="Aguiy J.C."/>
        </authorList>
    </citation>
    <scope>NUCLEOTIDE SEQUENCE [LARGE SCALE GENOMIC DNA]</scope>
    <source>
        <strain evidence="5">JCA_2017</strain>
    </source>
</reference>
<gene>
    <name evidence="5" type="primary">UCH3</name>
    <name evidence="5" type="ORF">CR513_55221</name>
</gene>
<accession>A0A371EJ70</accession>
<keyword evidence="6" id="KW-1185">Reference proteome</keyword>
<comment type="caution">
    <text evidence="5">The sequence shown here is derived from an EMBL/GenBank/DDBJ whole genome shotgun (WGS) entry which is preliminary data.</text>
</comment>
<feature type="region of interest" description="Disordered" evidence="3">
    <location>
        <begin position="59"/>
        <end position="83"/>
    </location>
</feature>
<dbReference type="InterPro" id="IPR038765">
    <property type="entry name" value="Papain-like_cys_pep_sf"/>
</dbReference>
<dbReference type="PANTHER" id="PTHR10589:SF17">
    <property type="entry name" value="UBIQUITIN CARBOXYL-TERMINAL HYDROLASE"/>
    <property type="match status" value="1"/>
</dbReference>
<dbReference type="GO" id="GO:0005737">
    <property type="term" value="C:cytoplasm"/>
    <property type="evidence" value="ECO:0007669"/>
    <property type="project" value="TreeGrafter"/>
</dbReference>
<dbReference type="OrthoDB" id="427186at2759"/>
<keyword evidence="5" id="KW-0378">Hydrolase</keyword>
<proteinExistence type="inferred from homology"/>
<evidence type="ECO:0000313" key="6">
    <source>
        <dbReference type="Proteomes" id="UP000257109"/>
    </source>
</evidence>
<evidence type="ECO:0000256" key="3">
    <source>
        <dbReference type="SAM" id="MobiDB-lite"/>
    </source>
</evidence>